<dbReference type="InterPro" id="IPR029052">
    <property type="entry name" value="Metallo-depent_PP-like"/>
</dbReference>
<accession>A0A6A0H1S5</accession>
<dbReference type="Proteomes" id="UP000711488">
    <property type="component" value="Unassembled WGS sequence"/>
</dbReference>
<gene>
    <name evidence="3" type="ORF">HAZT_HAZT006754</name>
</gene>
<dbReference type="SUPFAM" id="SSF56300">
    <property type="entry name" value="Metallo-dependent phosphatases"/>
    <property type="match status" value="2"/>
</dbReference>
<dbReference type="PANTHER" id="PTHR10340:SF34">
    <property type="entry name" value="SPHINGOMYELIN PHOSPHODIESTERASE"/>
    <property type="match status" value="1"/>
</dbReference>
<organism evidence="3">
    <name type="scientific">Hyalella azteca</name>
    <name type="common">Amphipod</name>
    <dbReference type="NCBI Taxonomy" id="294128"/>
    <lineage>
        <taxon>Eukaryota</taxon>
        <taxon>Metazoa</taxon>
        <taxon>Ecdysozoa</taxon>
        <taxon>Arthropoda</taxon>
        <taxon>Crustacea</taxon>
        <taxon>Multicrustacea</taxon>
        <taxon>Malacostraca</taxon>
        <taxon>Eumalacostraca</taxon>
        <taxon>Peracarida</taxon>
        <taxon>Amphipoda</taxon>
        <taxon>Senticaudata</taxon>
        <taxon>Talitrida</taxon>
        <taxon>Talitroidea</taxon>
        <taxon>Hyalellidae</taxon>
        <taxon>Hyalella</taxon>
    </lineage>
</organism>
<proteinExistence type="predicted"/>
<dbReference type="AlphaFoldDB" id="A0A6A0H1S5"/>
<reference evidence="3" key="3">
    <citation type="submission" date="2019-06" db="EMBL/GenBank/DDBJ databases">
        <authorList>
            <person name="Poynton C."/>
            <person name="Hasenbein S."/>
            <person name="Benoit J.B."/>
            <person name="Sepulveda M.S."/>
            <person name="Poelchau M.F."/>
            <person name="Murali S.C."/>
            <person name="Chen S."/>
            <person name="Glastad K.M."/>
            <person name="Werren J.H."/>
            <person name="Vineis J.H."/>
            <person name="Bowen J.L."/>
            <person name="Friedrich M."/>
            <person name="Jones J."/>
            <person name="Robertson H.M."/>
            <person name="Feyereisen R."/>
            <person name="Mechler-Hickson A."/>
            <person name="Mathers N."/>
            <person name="Lee C.E."/>
            <person name="Colbourne J.K."/>
            <person name="Biales A."/>
            <person name="Johnston J.S."/>
            <person name="Wellborn G.A."/>
            <person name="Rosendale A.J."/>
            <person name="Cridge A.G."/>
            <person name="Munoz-Torres M.C."/>
            <person name="Bain P.A."/>
            <person name="Manny A.R."/>
            <person name="Major K.M."/>
            <person name="Lambert F.N."/>
            <person name="Vulpe C.D."/>
            <person name="Tuck P."/>
            <person name="Blalock B.J."/>
            <person name="Lin Y.-Y."/>
            <person name="Smith M.E."/>
            <person name="Ochoa-Acuna H."/>
            <person name="Chen M.-J.M."/>
            <person name="Childers C.P."/>
            <person name="Qu J."/>
            <person name="Dugan S."/>
            <person name="Lee S.L."/>
            <person name="Chao H."/>
            <person name="Dinh H."/>
            <person name="Han Y."/>
            <person name="Doddapaneni H."/>
            <person name="Worley K.C."/>
            <person name="Muzny D.M."/>
            <person name="Gibbs R.A."/>
            <person name="Richards S."/>
        </authorList>
    </citation>
    <scope>NUCLEOTIDE SEQUENCE</scope>
    <source>
        <strain evidence="3">HAZT.00-mixed</strain>
        <tissue evidence="3">Whole organism</tissue>
    </source>
</reference>
<protein>
    <recommendedName>
        <fullName evidence="4">Calcineurin-like phosphoesterase domain-containing protein</fullName>
    </recommendedName>
</protein>
<comment type="caution">
    <text evidence="3">The sequence shown here is derived from an EMBL/GenBank/DDBJ whole genome shotgun (WGS) entry which is preliminary data.</text>
</comment>
<reference evidence="3" key="1">
    <citation type="submission" date="2014-08" db="EMBL/GenBank/DDBJ databases">
        <authorList>
            <person name="Murali S."/>
            <person name="Richards S."/>
            <person name="Bandaranaike D."/>
            <person name="Bellair M."/>
            <person name="Blankenburg K."/>
            <person name="Chao H."/>
            <person name="Dinh H."/>
            <person name="Doddapaneni H."/>
            <person name="Dugan-Rocha S."/>
            <person name="Elkadiri S."/>
            <person name="Gnanaolivu R."/>
            <person name="Hughes D."/>
            <person name="Lee S."/>
            <person name="Li M."/>
            <person name="Ming W."/>
            <person name="Munidasa M."/>
            <person name="Muniz J."/>
            <person name="Nguyen L."/>
            <person name="Osuji N."/>
            <person name="Pu L.-L."/>
            <person name="Puazo M."/>
            <person name="Skinner E."/>
            <person name="Qu C."/>
            <person name="Quiroz J."/>
            <person name="Raj R."/>
            <person name="Weissenberger G."/>
            <person name="Xin Y."/>
            <person name="Zou X."/>
            <person name="Han Y."/>
            <person name="Worley K."/>
            <person name="Muzny D."/>
            <person name="Gibbs R."/>
        </authorList>
    </citation>
    <scope>NUCLEOTIDE SEQUENCE</scope>
    <source>
        <strain evidence="3">HAZT.00-mixed</strain>
        <tissue evidence="3">Whole organism</tissue>
    </source>
</reference>
<dbReference type="GO" id="GO:0016020">
    <property type="term" value="C:membrane"/>
    <property type="evidence" value="ECO:0007669"/>
    <property type="project" value="GOC"/>
</dbReference>
<dbReference type="PANTHER" id="PTHR10340">
    <property type="entry name" value="SPHINGOMYELIN PHOSPHODIESTERASE"/>
    <property type="match status" value="1"/>
</dbReference>
<evidence type="ECO:0000256" key="1">
    <source>
        <dbReference type="ARBA" id="ARBA00022801"/>
    </source>
</evidence>
<dbReference type="GO" id="GO:0006685">
    <property type="term" value="P:sphingomyelin catabolic process"/>
    <property type="evidence" value="ECO:0007669"/>
    <property type="project" value="TreeGrafter"/>
</dbReference>
<dbReference type="GO" id="GO:0005764">
    <property type="term" value="C:lysosome"/>
    <property type="evidence" value="ECO:0007669"/>
    <property type="project" value="TreeGrafter"/>
</dbReference>
<reference evidence="3" key="2">
    <citation type="journal article" date="2018" name="Environ. Sci. Technol.">
        <title>The Toxicogenome of Hyalella azteca: A Model for Sediment Ecotoxicology and Evolutionary Toxicology.</title>
        <authorList>
            <person name="Poynton H.C."/>
            <person name="Hasenbein S."/>
            <person name="Benoit J.B."/>
            <person name="Sepulveda M.S."/>
            <person name="Poelchau M.F."/>
            <person name="Hughes D.S.T."/>
            <person name="Murali S.C."/>
            <person name="Chen S."/>
            <person name="Glastad K.M."/>
            <person name="Goodisman M.A.D."/>
            <person name="Werren J.H."/>
            <person name="Vineis J.H."/>
            <person name="Bowen J.L."/>
            <person name="Friedrich M."/>
            <person name="Jones J."/>
            <person name="Robertson H.M."/>
            <person name="Feyereisen R."/>
            <person name="Mechler-Hickson A."/>
            <person name="Mathers N."/>
            <person name="Lee C.E."/>
            <person name="Colbourne J.K."/>
            <person name="Biales A."/>
            <person name="Johnston J.S."/>
            <person name="Wellborn G.A."/>
            <person name="Rosendale A.J."/>
            <person name="Cridge A.G."/>
            <person name="Munoz-Torres M.C."/>
            <person name="Bain P.A."/>
            <person name="Manny A.R."/>
            <person name="Major K.M."/>
            <person name="Lambert F.N."/>
            <person name="Vulpe C.D."/>
            <person name="Tuck P."/>
            <person name="Blalock B.J."/>
            <person name="Lin Y.Y."/>
            <person name="Smith M.E."/>
            <person name="Ochoa-Acuna H."/>
            <person name="Chen M.M."/>
            <person name="Childers C.P."/>
            <person name="Qu J."/>
            <person name="Dugan S."/>
            <person name="Lee S.L."/>
            <person name="Chao H."/>
            <person name="Dinh H."/>
            <person name="Han Y."/>
            <person name="Doddapaneni H."/>
            <person name="Worley K.C."/>
            <person name="Muzny D.M."/>
            <person name="Gibbs R.A."/>
            <person name="Richards S."/>
        </authorList>
    </citation>
    <scope>NUCLEOTIDE SEQUENCE</scope>
    <source>
        <strain evidence="3">HAZT.00-mixed</strain>
        <tissue evidence="3">Whole organism</tissue>
    </source>
</reference>
<dbReference type="GO" id="GO:0061750">
    <property type="term" value="F:acid sphingomyelin phosphodiesterase activity"/>
    <property type="evidence" value="ECO:0007669"/>
    <property type="project" value="TreeGrafter"/>
</dbReference>
<dbReference type="GO" id="GO:0005615">
    <property type="term" value="C:extracellular space"/>
    <property type="evidence" value="ECO:0007669"/>
    <property type="project" value="TreeGrafter"/>
</dbReference>
<keyword evidence="2" id="KW-0325">Glycoprotein</keyword>
<dbReference type="GO" id="GO:0046513">
    <property type="term" value="P:ceramide biosynthetic process"/>
    <property type="evidence" value="ECO:0007669"/>
    <property type="project" value="TreeGrafter"/>
</dbReference>
<feature type="non-terminal residue" evidence="3">
    <location>
        <position position="147"/>
    </location>
</feature>
<dbReference type="EMBL" id="JQDR03010282">
    <property type="protein sequence ID" value="KAA0194494.1"/>
    <property type="molecule type" value="Genomic_DNA"/>
</dbReference>
<name>A0A6A0H1S5_HYAAZ</name>
<sequence length="147" mass="17230">MTRRYEDTITAQFYGHTHYDEFELFYDPFRRYRVTNVAFIAPSQTSYYAMNPGYRVYKVQAQFEGSEKEGGLVSKSPFGYESTITGQFFGHTHYDEFEVFYDDVDLRPASVAYVAPSVTTYDALNPGYRIYYIERPQDSLHVSRHVD</sequence>
<evidence type="ECO:0008006" key="4">
    <source>
        <dbReference type="Google" id="ProtNLM"/>
    </source>
</evidence>
<evidence type="ECO:0000313" key="3">
    <source>
        <dbReference type="EMBL" id="KAA0194494.1"/>
    </source>
</evidence>
<evidence type="ECO:0000256" key="2">
    <source>
        <dbReference type="ARBA" id="ARBA00023180"/>
    </source>
</evidence>
<keyword evidence="1" id="KW-0378">Hydrolase</keyword>